<evidence type="ECO:0000313" key="3">
    <source>
        <dbReference type="Proteomes" id="UP001162131"/>
    </source>
</evidence>
<gene>
    <name evidence="2" type="ORF">BSTOLATCC_MIC2718</name>
</gene>
<dbReference type="EMBL" id="CAJZBQ010000003">
    <property type="protein sequence ID" value="CAG9311012.1"/>
    <property type="molecule type" value="Genomic_DNA"/>
</dbReference>
<feature type="region of interest" description="Disordered" evidence="1">
    <location>
        <begin position="118"/>
        <end position="150"/>
    </location>
</feature>
<sequence>MSSGNLRKIAEDKKAYLFKSINIFRNSFSTKLKEENLNQDSSFGPWFKEPPSKKSSQLRKKLEETNKSEPKPLIIYRRVNSNRVISVIRRREFDPLSIKELKQISLGERGHGVKDMKYNNEHQNVLNHKPSLSLSSGRSSSHRKLPKREFSKIFDQERNNETSADKNSKKVYFEYEIPRAVTAFNIDAGEMADNKANHSLLRYRVISNSLSTLDLKESEPKIAPERYQFLKKIANR</sequence>
<organism evidence="2 3">
    <name type="scientific">Blepharisma stoltei</name>
    <dbReference type="NCBI Taxonomy" id="1481888"/>
    <lineage>
        <taxon>Eukaryota</taxon>
        <taxon>Sar</taxon>
        <taxon>Alveolata</taxon>
        <taxon>Ciliophora</taxon>
        <taxon>Postciliodesmatophora</taxon>
        <taxon>Heterotrichea</taxon>
        <taxon>Heterotrichida</taxon>
        <taxon>Blepharismidae</taxon>
        <taxon>Blepharisma</taxon>
    </lineage>
</organism>
<protein>
    <submittedName>
        <fullName evidence="2">Uncharacterized protein</fullName>
    </submittedName>
</protein>
<dbReference type="AlphaFoldDB" id="A0AAU9I9W2"/>
<feature type="region of interest" description="Disordered" evidence="1">
    <location>
        <begin position="39"/>
        <end position="66"/>
    </location>
</feature>
<reference evidence="2" key="1">
    <citation type="submission" date="2021-09" db="EMBL/GenBank/DDBJ databases">
        <authorList>
            <consortium name="AG Swart"/>
            <person name="Singh M."/>
            <person name="Singh A."/>
            <person name="Seah K."/>
            <person name="Emmerich C."/>
        </authorList>
    </citation>
    <scope>NUCLEOTIDE SEQUENCE</scope>
    <source>
        <strain evidence="2">ATCC30299</strain>
    </source>
</reference>
<comment type="caution">
    <text evidence="2">The sequence shown here is derived from an EMBL/GenBank/DDBJ whole genome shotgun (WGS) entry which is preliminary data.</text>
</comment>
<keyword evidence="3" id="KW-1185">Reference proteome</keyword>
<name>A0AAU9I9W2_9CILI</name>
<evidence type="ECO:0000256" key="1">
    <source>
        <dbReference type="SAM" id="MobiDB-lite"/>
    </source>
</evidence>
<feature type="compositionally biased region" description="Low complexity" evidence="1">
    <location>
        <begin position="128"/>
        <end position="139"/>
    </location>
</feature>
<accession>A0AAU9I9W2</accession>
<proteinExistence type="predicted"/>
<dbReference type="Proteomes" id="UP001162131">
    <property type="component" value="Unassembled WGS sequence"/>
</dbReference>
<evidence type="ECO:0000313" key="2">
    <source>
        <dbReference type="EMBL" id="CAG9311012.1"/>
    </source>
</evidence>